<organism evidence="1">
    <name type="scientific">marine sediment metagenome</name>
    <dbReference type="NCBI Taxonomy" id="412755"/>
    <lineage>
        <taxon>unclassified sequences</taxon>
        <taxon>metagenomes</taxon>
        <taxon>ecological metagenomes</taxon>
    </lineage>
</organism>
<name>X1QXT5_9ZZZZ</name>
<protein>
    <submittedName>
        <fullName evidence="1">Uncharacterized protein</fullName>
    </submittedName>
</protein>
<proteinExistence type="predicted"/>
<reference evidence="1" key="1">
    <citation type="journal article" date="2014" name="Front. Microbiol.">
        <title>High frequency of phylogenetically diverse reductive dehalogenase-homologous genes in deep subseafloor sedimentary metagenomes.</title>
        <authorList>
            <person name="Kawai M."/>
            <person name="Futagami T."/>
            <person name="Toyoda A."/>
            <person name="Takaki Y."/>
            <person name="Nishi S."/>
            <person name="Hori S."/>
            <person name="Arai W."/>
            <person name="Tsubouchi T."/>
            <person name="Morono Y."/>
            <person name="Uchiyama I."/>
            <person name="Ito T."/>
            <person name="Fujiyama A."/>
            <person name="Inagaki F."/>
            <person name="Takami H."/>
        </authorList>
    </citation>
    <scope>NUCLEOTIDE SEQUENCE</scope>
    <source>
        <strain evidence="1">Expedition CK06-06</strain>
    </source>
</reference>
<evidence type="ECO:0000313" key="1">
    <source>
        <dbReference type="EMBL" id="GAI48104.1"/>
    </source>
</evidence>
<sequence>ENYENDNIESSRILLKEIYTLVGVEDKETTIEVTRQFGRLCDTYRSVLKKISGIMERVENDV</sequence>
<comment type="caution">
    <text evidence="1">The sequence shown here is derived from an EMBL/GenBank/DDBJ whole genome shotgun (WGS) entry which is preliminary data.</text>
</comment>
<dbReference type="EMBL" id="BARV01039802">
    <property type="protein sequence ID" value="GAI48104.1"/>
    <property type="molecule type" value="Genomic_DNA"/>
</dbReference>
<gene>
    <name evidence="1" type="ORF">S06H3_60880</name>
</gene>
<feature type="non-terminal residue" evidence="1">
    <location>
        <position position="1"/>
    </location>
</feature>
<accession>X1QXT5</accession>
<dbReference type="AlphaFoldDB" id="X1QXT5"/>